<sequence>MFATRKNIPTFTHGKSRVSSERSLPKTYFLGAMGQSEGQECFMPLQLRRIRSPQRGWQISPEVFMVGGGEHGWTSTPRAPVWYLLCRPLAPGFHDRPLALCSQCRALSPPLCSGTLSSIGGRAILCSSTRPALGMWPSSASVPSAASEADPPSAQAPRPTTGAEPPPTSTPPALLLVPGSAFGSRRL</sequence>
<evidence type="ECO:0000313" key="2">
    <source>
        <dbReference type="Proteomes" id="UP001157502"/>
    </source>
</evidence>
<gene>
    <name evidence="1" type="ORF">DPEC_G00039010</name>
</gene>
<reference evidence="1" key="1">
    <citation type="submission" date="2021-05" db="EMBL/GenBank/DDBJ databases">
        <authorList>
            <person name="Pan Q."/>
            <person name="Jouanno E."/>
            <person name="Zahm M."/>
            <person name="Klopp C."/>
            <person name="Cabau C."/>
            <person name="Louis A."/>
            <person name="Berthelot C."/>
            <person name="Parey E."/>
            <person name="Roest Crollius H."/>
            <person name="Montfort J."/>
            <person name="Robinson-Rechavi M."/>
            <person name="Bouchez O."/>
            <person name="Lampietro C."/>
            <person name="Lopez Roques C."/>
            <person name="Donnadieu C."/>
            <person name="Postlethwait J."/>
            <person name="Bobe J."/>
            <person name="Dillon D."/>
            <person name="Chandos A."/>
            <person name="von Hippel F."/>
            <person name="Guiguen Y."/>
        </authorList>
    </citation>
    <scope>NUCLEOTIDE SEQUENCE</scope>
    <source>
        <strain evidence="1">YG-Jan2019</strain>
    </source>
</reference>
<evidence type="ECO:0000313" key="1">
    <source>
        <dbReference type="EMBL" id="KAJ8014319.1"/>
    </source>
</evidence>
<comment type="caution">
    <text evidence="1">The sequence shown here is derived from an EMBL/GenBank/DDBJ whole genome shotgun (WGS) entry which is preliminary data.</text>
</comment>
<accession>A0ACC2HEA1</accession>
<dbReference type="Proteomes" id="UP001157502">
    <property type="component" value="Chromosome 3"/>
</dbReference>
<name>A0ACC2HEA1_DALPE</name>
<dbReference type="EMBL" id="CM055730">
    <property type="protein sequence ID" value="KAJ8014319.1"/>
    <property type="molecule type" value="Genomic_DNA"/>
</dbReference>
<protein>
    <submittedName>
        <fullName evidence="1">Uncharacterized protein</fullName>
    </submittedName>
</protein>
<organism evidence="1 2">
    <name type="scientific">Dallia pectoralis</name>
    <name type="common">Alaska blackfish</name>
    <dbReference type="NCBI Taxonomy" id="75939"/>
    <lineage>
        <taxon>Eukaryota</taxon>
        <taxon>Metazoa</taxon>
        <taxon>Chordata</taxon>
        <taxon>Craniata</taxon>
        <taxon>Vertebrata</taxon>
        <taxon>Euteleostomi</taxon>
        <taxon>Actinopterygii</taxon>
        <taxon>Neopterygii</taxon>
        <taxon>Teleostei</taxon>
        <taxon>Protacanthopterygii</taxon>
        <taxon>Esociformes</taxon>
        <taxon>Umbridae</taxon>
        <taxon>Dallia</taxon>
    </lineage>
</organism>
<proteinExistence type="predicted"/>
<keyword evidence="2" id="KW-1185">Reference proteome</keyword>